<dbReference type="InterPro" id="IPR032675">
    <property type="entry name" value="LRR_dom_sf"/>
</dbReference>
<name>A0AA86USG7_9EUKA</name>
<evidence type="ECO:0000256" key="1">
    <source>
        <dbReference type="SAM" id="MobiDB-lite"/>
    </source>
</evidence>
<dbReference type="EMBL" id="CAXDID020000059">
    <property type="protein sequence ID" value="CAL6009545.1"/>
    <property type="molecule type" value="Genomic_DNA"/>
</dbReference>
<keyword evidence="4" id="KW-1185">Reference proteome</keyword>
<comment type="caution">
    <text evidence="2">The sequence shown here is derived from an EMBL/GenBank/DDBJ whole genome shotgun (WGS) entry which is preliminary data.</text>
</comment>
<dbReference type="Gene3D" id="3.80.10.10">
    <property type="entry name" value="Ribonuclease Inhibitor"/>
    <property type="match status" value="1"/>
</dbReference>
<evidence type="ECO:0000313" key="3">
    <source>
        <dbReference type="EMBL" id="CAL6009545.1"/>
    </source>
</evidence>
<dbReference type="AlphaFoldDB" id="A0AA86USG7"/>
<proteinExistence type="predicted"/>
<organism evidence="2">
    <name type="scientific">Hexamita inflata</name>
    <dbReference type="NCBI Taxonomy" id="28002"/>
    <lineage>
        <taxon>Eukaryota</taxon>
        <taxon>Metamonada</taxon>
        <taxon>Diplomonadida</taxon>
        <taxon>Hexamitidae</taxon>
        <taxon>Hexamitinae</taxon>
        <taxon>Hexamita</taxon>
    </lineage>
</organism>
<dbReference type="Proteomes" id="UP001642409">
    <property type="component" value="Unassembled WGS sequence"/>
</dbReference>
<dbReference type="InterPro" id="IPR001611">
    <property type="entry name" value="Leu-rich_rpt"/>
</dbReference>
<gene>
    <name evidence="3" type="ORF">HINF_LOCUS21656</name>
    <name evidence="2" type="ORF">HINF_LOCUS53834</name>
</gene>
<dbReference type="SUPFAM" id="SSF52047">
    <property type="entry name" value="RNI-like"/>
    <property type="match status" value="1"/>
</dbReference>
<dbReference type="PROSITE" id="PS51450">
    <property type="entry name" value="LRR"/>
    <property type="match status" value="1"/>
</dbReference>
<feature type="region of interest" description="Disordered" evidence="1">
    <location>
        <begin position="1"/>
        <end position="25"/>
    </location>
</feature>
<reference evidence="2" key="1">
    <citation type="submission" date="2023-06" db="EMBL/GenBank/DDBJ databases">
        <authorList>
            <person name="Kurt Z."/>
        </authorList>
    </citation>
    <scope>NUCLEOTIDE SEQUENCE</scope>
</reference>
<reference evidence="3 4" key="2">
    <citation type="submission" date="2024-07" db="EMBL/GenBank/DDBJ databases">
        <authorList>
            <person name="Akdeniz Z."/>
        </authorList>
    </citation>
    <scope>NUCLEOTIDE SEQUENCE [LARGE SCALE GENOMIC DNA]</scope>
</reference>
<accession>A0AA86USG7</accession>
<sequence>MKLNLPSQEKKNTSDTNQSEAPEIPNSLSEYDKSMIKKYQNQINDGALSIYRNPDLKSLNFMNTLKINQLQLKECKHIIPQLESSTIKKLKIMQCDIQSVKDFQLENLEVLIIGNLYDTLKSNTLVQEIHRFKKLKELILQKCITDFIPLSQMTELTKLYLVICNLRSTEVLRPLINLQELYLNGTNIDITAVQYLTNLTILQLEHCNLVNLDALRPLKKLEELNIFDNKIVYLQPLMELKDLSQLEARNNKIIDTASIQLHPNFDNFILDLDKEQPRKEELDVANTMRDINNQISSLKQICKESSHIKHQNIQFRQNITQQLQSSYYTQVKFVAQAAIFFQKMNELEDYQ</sequence>
<dbReference type="EMBL" id="CATOUU010000998">
    <property type="protein sequence ID" value="CAI9966189.1"/>
    <property type="molecule type" value="Genomic_DNA"/>
</dbReference>
<protein>
    <submittedName>
        <fullName evidence="2">Uncharacterized protein</fullName>
    </submittedName>
</protein>
<evidence type="ECO:0000313" key="4">
    <source>
        <dbReference type="Proteomes" id="UP001642409"/>
    </source>
</evidence>
<evidence type="ECO:0000313" key="2">
    <source>
        <dbReference type="EMBL" id="CAI9966189.1"/>
    </source>
</evidence>